<dbReference type="EC" id="3.4.24.40" evidence="11"/>
<evidence type="ECO:0000256" key="5">
    <source>
        <dbReference type="ARBA" id="ARBA00022670"/>
    </source>
</evidence>
<reference evidence="11 12" key="1">
    <citation type="submission" date="2020-08" db="EMBL/GenBank/DDBJ databases">
        <title>Genomic Encyclopedia of Type Strains, Phase IV (KMG-IV): sequencing the most valuable type-strain genomes for metagenomic binning, comparative biology and taxonomic classification.</title>
        <authorList>
            <person name="Goeker M."/>
        </authorList>
    </citation>
    <scope>NUCLEOTIDE SEQUENCE [LARGE SCALE GENOMIC DNA]</scope>
    <source>
        <strain evidence="11 12">DSM 29514</strain>
    </source>
</reference>
<comment type="cofactor">
    <cofactor evidence="1">
        <name>Ca(2+)</name>
        <dbReference type="ChEBI" id="CHEBI:29108"/>
    </cofactor>
</comment>
<dbReference type="GO" id="GO:0006508">
    <property type="term" value="P:proteolysis"/>
    <property type="evidence" value="ECO:0007669"/>
    <property type="project" value="UniProtKB-KW"/>
</dbReference>
<evidence type="ECO:0000256" key="6">
    <source>
        <dbReference type="ARBA" id="ARBA00022723"/>
    </source>
</evidence>
<dbReference type="InterPro" id="IPR038255">
    <property type="entry name" value="PBS_linker_sf"/>
</dbReference>
<dbReference type="GO" id="GO:0031012">
    <property type="term" value="C:extracellular matrix"/>
    <property type="evidence" value="ECO:0007669"/>
    <property type="project" value="InterPro"/>
</dbReference>
<dbReference type="GO" id="GO:0005615">
    <property type="term" value="C:extracellular space"/>
    <property type="evidence" value="ECO:0007669"/>
    <property type="project" value="InterPro"/>
</dbReference>
<dbReference type="EMBL" id="JACIEC010000011">
    <property type="protein sequence ID" value="MBB4145793.1"/>
    <property type="molecule type" value="Genomic_DNA"/>
</dbReference>
<keyword evidence="9" id="KW-0862">Zinc</keyword>
<dbReference type="Pfam" id="PF00353">
    <property type="entry name" value="HemolysinCabind"/>
    <property type="match status" value="1"/>
</dbReference>
<organism evidence="11 12">
    <name type="scientific">Rhizobium rhizoryzae</name>
    <dbReference type="NCBI Taxonomy" id="451876"/>
    <lineage>
        <taxon>Bacteria</taxon>
        <taxon>Pseudomonadati</taxon>
        <taxon>Pseudomonadota</taxon>
        <taxon>Alphaproteobacteria</taxon>
        <taxon>Hyphomicrobiales</taxon>
        <taxon>Rhizobiaceae</taxon>
        <taxon>Rhizobium/Agrobacterium group</taxon>
        <taxon>Rhizobium</taxon>
    </lineage>
</organism>
<evidence type="ECO:0000256" key="9">
    <source>
        <dbReference type="ARBA" id="ARBA00022833"/>
    </source>
</evidence>
<dbReference type="Gene3D" id="2.150.10.10">
    <property type="entry name" value="Serralysin-like metalloprotease, C-terminal"/>
    <property type="match status" value="1"/>
</dbReference>
<feature type="domain" description="Peptidase metallopeptidase" evidence="10">
    <location>
        <begin position="20"/>
        <end position="178"/>
    </location>
</feature>
<dbReference type="GO" id="GO:0008270">
    <property type="term" value="F:zinc ion binding"/>
    <property type="evidence" value="ECO:0007669"/>
    <property type="project" value="InterPro"/>
</dbReference>
<dbReference type="Gene3D" id="1.10.3130.20">
    <property type="entry name" value="Phycobilisome linker domain"/>
    <property type="match status" value="1"/>
</dbReference>
<evidence type="ECO:0000313" key="11">
    <source>
        <dbReference type="EMBL" id="MBB4145793.1"/>
    </source>
</evidence>
<dbReference type="GO" id="GO:0005509">
    <property type="term" value="F:calcium ion binding"/>
    <property type="evidence" value="ECO:0007669"/>
    <property type="project" value="InterPro"/>
</dbReference>
<dbReference type="RefSeq" id="WP_165130459.1">
    <property type="nucleotide sequence ID" value="NZ_CP049248.1"/>
</dbReference>
<evidence type="ECO:0000256" key="4">
    <source>
        <dbReference type="ARBA" id="ARBA00022525"/>
    </source>
</evidence>
<dbReference type="AlphaFoldDB" id="A0A7W6LLV7"/>
<evidence type="ECO:0000256" key="3">
    <source>
        <dbReference type="ARBA" id="ARBA00009490"/>
    </source>
</evidence>
<keyword evidence="5" id="KW-0645">Protease</keyword>
<comment type="similarity">
    <text evidence="3">Belongs to the peptidase M10B family.</text>
</comment>
<dbReference type="PRINTS" id="PR00313">
    <property type="entry name" value="CABNDNGRPT"/>
</dbReference>
<name>A0A7W6LLV7_9HYPH</name>
<dbReference type="SUPFAM" id="SSF51120">
    <property type="entry name" value="beta-Roll"/>
    <property type="match status" value="2"/>
</dbReference>
<dbReference type="InterPro" id="IPR011049">
    <property type="entry name" value="Serralysin-like_metalloprot_C"/>
</dbReference>
<evidence type="ECO:0000256" key="2">
    <source>
        <dbReference type="ARBA" id="ARBA00004613"/>
    </source>
</evidence>
<evidence type="ECO:0000256" key="8">
    <source>
        <dbReference type="ARBA" id="ARBA00022801"/>
    </source>
</evidence>
<accession>A0A7W6LLV7</accession>
<dbReference type="CDD" id="cd04277">
    <property type="entry name" value="ZnMc_serralysin_like"/>
    <property type="match status" value="1"/>
</dbReference>
<dbReference type="SMART" id="SM00235">
    <property type="entry name" value="ZnMc"/>
    <property type="match status" value="1"/>
</dbReference>
<dbReference type="Pfam" id="PF00413">
    <property type="entry name" value="Peptidase_M10"/>
    <property type="match status" value="1"/>
</dbReference>
<evidence type="ECO:0000256" key="1">
    <source>
        <dbReference type="ARBA" id="ARBA00001913"/>
    </source>
</evidence>
<evidence type="ECO:0000256" key="7">
    <source>
        <dbReference type="ARBA" id="ARBA00022737"/>
    </source>
</evidence>
<keyword evidence="7" id="KW-0677">Repeat</keyword>
<keyword evidence="6" id="KW-0479">Metal-binding</keyword>
<evidence type="ECO:0000313" key="12">
    <source>
        <dbReference type="Proteomes" id="UP000519897"/>
    </source>
</evidence>
<dbReference type="Pfam" id="PF13946">
    <property type="entry name" value="DUF4214"/>
    <property type="match status" value="1"/>
</dbReference>
<evidence type="ECO:0000259" key="10">
    <source>
        <dbReference type="SMART" id="SM00235"/>
    </source>
</evidence>
<dbReference type="Gene3D" id="3.40.390.10">
    <property type="entry name" value="Collagenase (Catalytic Domain)"/>
    <property type="match status" value="2"/>
</dbReference>
<keyword evidence="4" id="KW-0964">Secreted</keyword>
<dbReference type="InterPro" id="IPR025282">
    <property type="entry name" value="DUF4214"/>
</dbReference>
<comment type="caution">
    <text evidence="11">The sequence shown here is derived from an EMBL/GenBank/DDBJ whole genome shotgun (WGS) entry which is preliminary data.</text>
</comment>
<keyword evidence="12" id="KW-1185">Reference proteome</keyword>
<protein>
    <submittedName>
        <fullName evidence="11">Serralysin</fullName>
        <ecNumber evidence="11">3.4.24.40</ecNumber>
    </submittedName>
</protein>
<dbReference type="InterPro" id="IPR001818">
    <property type="entry name" value="Pept_M10_metallopeptidase"/>
</dbReference>
<dbReference type="InterPro" id="IPR034033">
    <property type="entry name" value="Serralysin-like"/>
</dbReference>
<proteinExistence type="inferred from homology"/>
<sequence length="661" mass="67682">MASVVANSATGSAVIDNLLTSARWAGNSITFGFTTSASQYSTSYGYGETTKGFQALTSTQASAARDALSSWAELINLKITETSGSAAVIKIAASSVPATAWAYTPGTSTEAGDVWMGTSKNYYNNPVDGNYAKLTILHEIGHALGLNHPHQPVIGSGGSGYIADDGTGNAVCPCCGGMIHGEGVGFEASAGAAPQAGAGSTLDFGTNGTYSAIDAMAYTVMSYSSYAGDGRGGYTNGTWDYAQSPMIRDIATIQHLYGANYETRAGNTAYSWSATTGEKFINGIGQGAPGGNKVFETIWDGGGRDTIDLSNYASKLTIDLAPGGWINFGNSQVANLGAGQTAPGNVAMSLLFEGDQRSLIENAIGGSGNDLINGNVADNALIGGAGDDRIEGISGHNILAGGTIGNELSYLGLDRGAYISFAPSINGNDGNDTLVGGSGNDIFVVQTGNDTVQGNGGINTLVLDTTLAALKIAGSVTNFVVGYGDFKITTSDIDFLATKDGIFAVAGSDAGVDSAKAAALRQDITLVYNAGLDRAIDTSGLAYWSNMLSNGGSLRDLANGIISADEFAKLFGNPKSMSDTAFVEVLYKNVLDRAGEAGGIGYWVNTLASGTNSRADVLVGFSLSAENKTAVASHSNGQADATTPSVDLVAVTQDHWQGMWA</sequence>
<gene>
    <name evidence="11" type="ORF">GGQ72_004359</name>
</gene>
<dbReference type="GO" id="GO:0004222">
    <property type="term" value="F:metalloendopeptidase activity"/>
    <property type="evidence" value="ECO:0007669"/>
    <property type="project" value="InterPro"/>
</dbReference>
<dbReference type="InterPro" id="IPR001343">
    <property type="entry name" value="Hemolysn_Ca-bd"/>
</dbReference>
<dbReference type="InterPro" id="IPR024079">
    <property type="entry name" value="MetalloPept_cat_dom_sf"/>
</dbReference>
<dbReference type="Proteomes" id="UP000519897">
    <property type="component" value="Unassembled WGS sequence"/>
</dbReference>
<dbReference type="InterPro" id="IPR006026">
    <property type="entry name" value="Peptidase_Metallo"/>
</dbReference>
<dbReference type="SUPFAM" id="SSF55486">
    <property type="entry name" value="Metalloproteases ('zincins'), catalytic domain"/>
    <property type="match status" value="1"/>
</dbReference>
<dbReference type="Pfam" id="PF08548">
    <property type="entry name" value="Peptidase_M10_C"/>
    <property type="match status" value="1"/>
</dbReference>
<comment type="subcellular location">
    <subcellularLocation>
        <location evidence="2">Secreted</location>
    </subcellularLocation>
</comment>
<dbReference type="InterPro" id="IPR013858">
    <property type="entry name" value="Peptidase_M10B_C"/>
</dbReference>
<keyword evidence="8 11" id="KW-0378">Hydrolase</keyword>